<reference evidence="1 2" key="1">
    <citation type="journal article" date="2016" name="Nat. Commun.">
        <title>Thousands of microbial genomes shed light on interconnected biogeochemical processes in an aquifer system.</title>
        <authorList>
            <person name="Anantharaman K."/>
            <person name="Brown C.T."/>
            <person name="Hug L.A."/>
            <person name="Sharon I."/>
            <person name="Castelle C.J."/>
            <person name="Probst A.J."/>
            <person name="Thomas B.C."/>
            <person name="Singh A."/>
            <person name="Wilkins M.J."/>
            <person name="Karaoz U."/>
            <person name="Brodie E.L."/>
            <person name="Williams K.H."/>
            <person name="Hubbard S.S."/>
            <person name="Banfield J.F."/>
        </authorList>
    </citation>
    <scope>NUCLEOTIDE SEQUENCE [LARGE SCALE GENOMIC DNA]</scope>
</reference>
<dbReference type="Proteomes" id="UP000177122">
    <property type="component" value="Unassembled WGS sequence"/>
</dbReference>
<gene>
    <name evidence="1" type="ORF">A2845_00115</name>
</gene>
<evidence type="ECO:0000313" key="2">
    <source>
        <dbReference type="Proteomes" id="UP000177122"/>
    </source>
</evidence>
<protein>
    <submittedName>
        <fullName evidence="1">Uncharacterized protein</fullName>
    </submittedName>
</protein>
<proteinExistence type="predicted"/>
<dbReference type="EMBL" id="MHLI01000004">
    <property type="protein sequence ID" value="OGZ06201.1"/>
    <property type="molecule type" value="Genomic_DNA"/>
</dbReference>
<organism evidence="1 2">
    <name type="scientific">Candidatus Lloydbacteria bacterium RIFCSPHIGHO2_01_FULL_49_22</name>
    <dbReference type="NCBI Taxonomy" id="1798658"/>
    <lineage>
        <taxon>Bacteria</taxon>
        <taxon>Candidatus Lloydiibacteriota</taxon>
    </lineage>
</organism>
<accession>A0A1G2CZY3</accession>
<dbReference type="AlphaFoldDB" id="A0A1G2CZY3"/>
<comment type="caution">
    <text evidence="1">The sequence shown here is derived from an EMBL/GenBank/DDBJ whole genome shotgun (WGS) entry which is preliminary data.</text>
</comment>
<evidence type="ECO:0000313" key="1">
    <source>
        <dbReference type="EMBL" id="OGZ06201.1"/>
    </source>
</evidence>
<name>A0A1G2CZY3_9BACT</name>
<sequence>MYLSTKRALLLIGIIFSLTTFPGTLFAAGFDLVKFTTTPKTPGANESVLVLMNSFAVNLSTANITWYVNKEPIKNGMAEKSITVRTGDFGEQTIIDVIILTAEGQTLNKQLVIAPAEVDILWEAQTYTPPFYKGKALPSYKSMVRVTAIPRFNTLTSNPAEYYYKWTYDRIKGAGEAIGRNSIVIPVGYAGSSVPVDVETSLPGTEWKGAKYVAIPVSDPKVTLYEQAPLLGTLFHHALKQSTETTGTEFTVRAVPYFFSLDGLLNGELSYKWNVGNQYRQSEVDAQNLTLVRSGKNLESQTISLDVQNPKRILQHARVQGVISFTSQE</sequence>